<dbReference type="STRING" id="1672749.BJF92_12000"/>
<dbReference type="InterPro" id="IPR011010">
    <property type="entry name" value="DNA_brk_join_enz"/>
</dbReference>
<dbReference type="PANTHER" id="PTHR30349">
    <property type="entry name" value="PHAGE INTEGRASE-RELATED"/>
    <property type="match status" value="1"/>
</dbReference>
<organism evidence="4 5">
    <name type="scientific">Xaviernesmea rhizosphaerae</name>
    <dbReference type="NCBI Taxonomy" id="1672749"/>
    <lineage>
        <taxon>Bacteria</taxon>
        <taxon>Pseudomonadati</taxon>
        <taxon>Pseudomonadota</taxon>
        <taxon>Alphaproteobacteria</taxon>
        <taxon>Hyphomicrobiales</taxon>
        <taxon>Rhizobiaceae</taxon>
        <taxon>Rhizobium/Agrobacterium group</taxon>
        <taxon>Xaviernesmea</taxon>
    </lineage>
</organism>
<dbReference type="Proteomes" id="UP000186143">
    <property type="component" value="Unassembled WGS sequence"/>
</dbReference>
<evidence type="ECO:0000256" key="2">
    <source>
        <dbReference type="ARBA" id="ARBA00023172"/>
    </source>
</evidence>
<dbReference type="InterPro" id="IPR002104">
    <property type="entry name" value="Integrase_catalytic"/>
</dbReference>
<accession>A0A1Q9AN16</accession>
<evidence type="ECO:0000259" key="3">
    <source>
        <dbReference type="PROSITE" id="PS51898"/>
    </source>
</evidence>
<dbReference type="CDD" id="cd00796">
    <property type="entry name" value="INT_Rci_Hp1_C"/>
    <property type="match status" value="1"/>
</dbReference>
<dbReference type="RefSeq" id="WP_078057858.1">
    <property type="nucleotide sequence ID" value="NZ_MKIO01000021.1"/>
</dbReference>
<protein>
    <recommendedName>
        <fullName evidence="3">Tyr recombinase domain-containing protein</fullName>
    </recommendedName>
</protein>
<dbReference type="AlphaFoldDB" id="A0A1Q9AN16"/>
<evidence type="ECO:0000313" key="5">
    <source>
        <dbReference type="Proteomes" id="UP000186143"/>
    </source>
</evidence>
<dbReference type="PROSITE" id="PS51898">
    <property type="entry name" value="TYR_RECOMBINASE"/>
    <property type="match status" value="1"/>
</dbReference>
<dbReference type="Pfam" id="PF00589">
    <property type="entry name" value="Phage_integrase"/>
    <property type="match status" value="1"/>
</dbReference>
<comment type="caution">
    <text evidence="4">The sequence shown here is derived from an EMBL/GenBank/DDBJ whole genome shotgun (WGS) entry which is preliminary data.</text>
</comment>
<gene>
    <name evidence="4" type="ORF">BJF92_12000</name>
</gene>
<dbReference type="SUPFAM" id="SSF56349">
    <property type="entry name" value="DNA breaking-rejoining enzymes"/>
    <property type="match status" value="1"/>
</dbReference>
<dbReference type="GO" id="GO:0015074">
    <property type="term" value="P:DNA integration"/>
    <property type="evidence" value="ECO:0007669"/>
    <property type="project" value="UniProtKB-KW"/>
</dbReference>
<proteinExistence type="predicted"/>
<evidence type="ECO:0000256" key="1">
    <source>
        <dbReference type="ARBA" id="ARBA00022908"/>
    </source>
</evidence>
<dbReference type="PANTHER" id="PTHR30349:SF64">
    <property type="entry name" value="PROPHAGE INTEGRASE INTD-RELATED"/>
    <property type="match status" value="1"/>
</dbReference>
<keyword evidence="2" id="KW-0233">DNA recombination</keyword>
<dbReference type="EMBL" id="MKIO01000021">
    <property type="protein sequence ID" value="OLP56788.1"/>
    <property type="molecule type" value="Genomic_DNA"/>
</dbReference>
<dbReference type="GO" id="GO:0006310">
    <property type="term" value="P:DNA recombination"/>
    <property type="evidence" value="ECO:0007669"/>
    <property type="project" value="UniProtKB-KW"/>
</dbReference>
<dbReference type="InterPro" id="IPR050090">
    <property type="entry name" value="Tyrosine_recombinase_XerCD"/>
</dbReference>
<keyword evidence="1" id="KW-0229">DNA integration</keyword>
<reference evidence="4 5" key="1">
    <citation type="submission" date="2016-09" db="EMBL/GenBank/DDBJ databases">
        <title>Rhizobium sp. nov., a novel species isolated from the rice rhizosphere.</title>
        <authorList>
            <person name="Zhao J."/>
            <person name="Zhang X."/>
        </authorList>
    </citation>
    <scope>NUCLEOTIDE SEQUENCE [LARGE SCALE GENOMIC DNA]</scope>
    <source>
        <strain evidence="4 5">MH17</strain>
    </source>
</reference>
<dbReference type="InterPro" id="IPR013762">
    <property type="entry name" value="Integrase-like_cat_sf"/>
</dbReference>
<dbReference type="Gene3D" id="1.10.443.10">
    <property type="entry name" value="Intergrase catalytic core"/>
    <property type="match status" value="1"/>
</dbReference>
<feature type="domain" description="Tyr recombinase" evidence="3">
    <location>
        <begin position="175"/>
        <end position="358"/>
    </location>
</feature>
<sequence>MSLYKRPGKDTYSYDFVVRGRRFSGDTGATKKRDAKAVEDNQREIAKALMAAEAALPSDRMGFEAAALRWYHEIGQHHKNYETTLKVLDWLKTQIGGNTDLMDIDDALVARIVAKRRGERVSRRHADGKIHEGKLVSPATVNRTCTQPLREIILRARKVWKIRTGDVRWGEHLLREPQERVREASIGEEDAIMSQLERGYDDAIRFAFLNGCRRMEILGLEWSHVDFFSRRFTVTGKGGKIRTIPMSQETFDILWSIKDHHPVKVFTFVAKRTVKKEQLVRGQRYPLSESGLKSAMRRAVPAAGVVNFRFHDTRHTAATRVLRASNLRVAQKLLGHADVATTAKYAHALDDDLRAALEATANPTKIPTKDDATVAKEFKIKRNSE</sequence>
<evidence type="ECO:0000313" key="4">
    <source>
        <dbReference type="EMBL" id="OLP56788.1"/>
    </source>
</evidence>
<dbReference type="GO" id="GO:0003677">
    <property type="term" value="F:DNA binding"/>
    <property type="evidence" value="ECO:0007669"/>
    <property type="project" value="InterPro"/>
</dbReference>
<name>A0A1Q9AN16_9HYPH</name>